<dbReference type="InterPro" id="IPR011712">
    <property type="entry name" value="Sig_transdc_His_kin_sub3_dim/P"/>
</dbReference>
<dbReference type="Gene3D" id="1.20.5.1930">
    <property type="match status" value="1"/>
</dbReference>
<evidence type="ECO:0000313" key="11">
    <source>
        <dbReference type="EMBL" id="MFC3760251.1"/>
    </source>
</evidence>
<keyword evidence="9" id="KW-0472">Membrane</keyword>
<dbReference type="RefSeq" id="WP_205122687.1">
    <property type="nucleotide sequence ID" value="NZ_JAFBCM010000001.1"/>
</dbReference>
<dbReference type="Gene3D" id="3.30.565.10">
    <property type="entry name" value="Histidine kinase-like ATPase, C-terminal domain"/>
    <property type="match status" value="1"/>
</dbReference>
<evidence type="ECO:0000256" key="2">
    <source>
        <dbReference type="ARBA" id="ARBA00012438"/>
    </source>
</evidence>
<evidence type="ECO:0000256" key="3">
    <source>
        <dbReference type="ARBA" id="ARBA00022553"/>
    </source>
</evidence>
<keyword evidence="4" id="KW-0808">Transferase</keyword>
<keyword evidence="3" id="KW-0597">Phosphoprotein</keyword>
<keyword evidence="7" id="KW-0067">ATP-binding</keyword>
<proteinExistence type="predicted"/>
<dbReference type="InterPro" id="IPR036890">
    <property type="entry name" value="HATPase_C_sf"/>
</dbReference>
<keyword evidence="6 11" id="KW-0418">Kinase</keyword>
<feature type="transmembrane region" description="Helical" evidence="9">
    <location>
        <begin position="57"/>
        <end position="87"/>
    </location>
</feature>
<evidence type="ECO:0000256" key="6">
    <source>
        <dbReference type="ARBA" id="ARBA00022777"/>
    </source>
</evidence>
<dbReference type="SUPFAM" id="SSF55874">
    <property type="entry name" value="ATPase domain of HSP90 chaperone/DNA topoisomerase II/histidine kinase"/>
    <property type="match status" value="1"/>
</dbReference>
<evidence type="ECO:0000256" key="7">
    <source>
        <dbReference type="ARBA" id="ARBA00022840"/>
    </source>
</evidence>
<accession>A0ABV7Y6L4</accession>
<dbReference type="InterPro" id="IPR050482">
    <property type="entry name" value="Sensor_HK_TwoCompSys"/>
</dbReference>
<comment type="caution">
    <text evidence="11">The sequence shown here is derived from an EMBL/GenBank/DDBJ whole genome shotgun (WGS) entry which is preliminary data.</text>
</comment>
<comment type="catalytic activity">
    <reaction evidence="1">
        <text>ATP + protein L-histidine = ADP + protein N-phospho-L-histidine.</text>
        <dbReference type="EC" id="2.7.13.3"/>
    </reaction>
</comment>
<evidence type="ECO:0000256" key="1">
    <source>
        <dbReference type="ARBA" id="ARBA00000085"/>
    </source>
</evidence>
<feature type="transmembrane region" description="Helical" evidence="9">
    <location>
        <begin position="99"/>
        <end position="123"/>
    </location>
</feature>
<evidence type="ECO:0000256" key="4">
    <source>
        <dbReference type="ARBA" id="ARBA00022679"/>
    </source>
</evidence>
<organism evidence="11 12">
    <name type="scientific">Tenggerimyces flavus</name>
    <dbReference type="NCBI Taxonomy" id="1708749"/>
    <lineage>
        <taxon>Bacteria</taxon>
        <taxon>Bacillati</taxon>
        <taxon>Actinomycetota</taxon>
        <taxon>Actinomycetes</taxon>
        <taxon>Propionibacteriales</taxon>
        <taxon>Nocardioidaceae</taxon>
        <taxon>Tenggerimyces</taxon>
    </lineage>
</organism>
<evidence type="ECO:0000313" key="12">
    <source>
        <dbReference type="Proteomes" id="UP001595699"/>
    </source>
</evidence>
<sequence length="386" mass="41246">MTITIDRQRLQDWTPDLLVGAMVALLGLAEVWSDGLSGAPEALGTAVAVSMFRRRPGLALALAWAVFVLMWISNGEVMLVNLSFVLIAFGGARWGSRTVVALTGVSIPIGAAATTFVGIGGVIRDIDISAIKPVFDAAIGFTNSWQLAVVFLGAAVLMVPWFAGLSLRYSARAREEEVHKQAAEADAARAYTATELARDVHDVVGHSLAVILAQAESAQYLDDPSSLKQTMANIATSARTSLQDVREVLARTGGSTPPVRPQALDELIDGVRASGHEVLSSEIGTLRPLPPELSVVAFRVLQEMLTNAIKHGRRGSPVIVERHWDGELRIEVRNVIGTAHSGAGQGVEGMRRRLEAVGGRLDVRRRDEAGGPTYTTTAWVPVRSAP</sequence>
<reference evidence="12" key="1">
    <citation type="journal article" date="2019" name="Int. J. Syst. Evol. Microbiol.">
        <title>The Global Catalogue of Microorganisms (GCM) 10K type strain sequencing project: providing services to taxonomists for standard genome sequencing and annotation.</title>
        <authorList>
            <consortium name="The Broad Institute Genomics Platform"/>
            <consortium name="The Broad Institute Genome Sequencing Center for Infectious Disease"/>
            <person name="Wu L."/>
            <person name="Ma J."/>
        </authorList>
    </citation>
    <scope>NUCLEOTIDE SEQUENCE [LARGE SCALE GENOMIC DNA]</scope>
    <source>
        <strain evidence="12">CGMCC 4.7241</strain>
    </source>
</reference>
<evidence type="ECO:0000256" key="9">
    <source>
        <dbReference type="SAM" id="Phobius"/>
    </source>
</evidence>
<keyword evidence="5" id="KW-0547">Nucleotide-binding</keyword>
<dbReference type="PANTHER" id="PTHR24421">
    <property type="entry name" value="NITRATE/NITRITE SENSOR PROTEIN NARX-RELATED"/>
    <property type="match status" value="1"/>
</dbReference>
<dbReference type="Pfam" id="PF07730">
    <property type="entry name" value="HisKA_3"/>
    <property type="match status" value="1"/>
</dbReference>
<dbReference type="GO" id="GO:0016301">
    <property type="term" value="F:kinase activity"/>
    <property type="evidence" value="ECO:0007669"/>
    <property type="project" value="UniProtKB-KW"/>
</dbReference>
<keyword evidence="9" id="KW-0812">Transmembrane</keyword>
<name>A0ABV7Y6L4_9ACTN</name>
<feature type="domain" description="Signal transduction histidine kinase subgroup 3 dimerisation and phosphoacceptor" evidence="10">
    <location>
        <begin position="195"/>
        <end position="250"/>
    </location>
</feature>
<keyword evidence="8" id="KW-0902">Two-component regulatory system</keyword>
<keyword evidence="9" id="KW-1133">Transmembrane helix</keyword>
<evidence type="ECO:0000256" key="8">
    <source>
        <dbReference type="ARBA" id="ARBA00023012"/>
    </source>
</evidence>
<protein>
    <recommendedName>
        <fullName evidence="2">histidine kinase</fullName>
        <ecNumber evidence="2">2.7.13.3</ecNumber>
    </recommendedName>
</protein>
<feature type="transmembrane region" description="Helical" evidence="9">
    <location>
        <begin position="143"/>
        <end position="164"/>
    </location>
</feature>
<dbReference type="EC" id="2.7.13.3" evidence="2"/>
<gene>
    <name evidence="11" type="ORF">ACFOUW_05340</name>
</gene>
<evidence type="ECO:0000259" key="10">
    <source>
        <dbReference type="Pfam" id="PF07730"/>
    </source>
</evidence>
<dbReference type="EMBL" id="JBHRZH010000005">
    <property type="protein sequence ID" value="MFC3760251.1"/>
    <property type="molecule type" value="Genomic_DNA"/>
</dbReference>
<evidence type="ECO:0000256" key="5">
    <source>
        <dbReference type="ARBA" id="ARBA00022741"/>
    </source>
</evidence>
<keyword evidence="12" id="KW-1185">Reference proteome</keyword>
<dbReference type="PANTHER" id="PTHR24421:SF10">
    <property type="entry name" value="NITRATE_NITRITE SENSOR PROTEIN NARQ"/>
    <property type="match status" value="1"/>
</dbReference>
<dbReference type="Proteomes" id="UP001595699">
    <property type="component" value="Unassembled WGS sequence"/>
</dbReference>